<organism evidence="3 4">
    <name type="scientific">Microbacterium enclense</name>
    <dbReference type="NCBI Taxonomy" id="993073"/>
    <lineage>
        <taxon>Bacteria</taxon>
        <taxon>Bacillati</taxon>
        <taxon>Actinomycetota</taxon>
        <taxon>Actinomycetes</taxon>
        <taxon>Micrococcales</taxon>
        <taxon>Microbacteriaceae</taxon>
        <taxon>Microbacterium</taxon>
    </lineage>
</organism>
<reference evidence="3 4" key="1">
    <citation type="submission" date="2016-09" db="EMBL/GenBank/DDBJ databases">
        <authorList>
            <person name="Capua I."/>
            <person name="De Benedictis P."/>
            <person name="Joannis T."/>
            <person name="Lombin L.H."/>
            <person name="Cattoli G."/>
        </authorList>
    </citation>
    <scope>NUCLEOTIDE SEQUENCE [LARGE SCALE GENOMIC DNA]</scope>
    <source>
        <strain evidence="3 4">NIO-1002</strain>
    </source>
</reference>
<dbReference type="Gene3D" id="3.20.20.30">
    <property type="entry name" value="Luciferase-like domain"/>
    <property type="match status" value="1"/>
</dbReference>
<dbReference type="STRING" id="993073.AS029_12060"/>
<dbReference type="InterPro" id="IPR050564">
    <property type="entry name" value="F420-G6PD/mer"/>
</dbReference>
<dbReference type="GO" id="GO:0016705">
    <property type="term" value="F:oxidoreductase activity, acting on paired donors, with incorporation or reduction of molecular oxygen"/>
    <property type="evidence" value="ECO:0007669"/>
    <property type="project" value="InterPro"/>
</dbReference>
<evidence type="ECO:0000313" key="3">
    <source>
        <dbReference type="EMBL" id="SDC65587.1"/>
    </source>
</evidence>
<evidence type="ECO:0000256" key="1">
    <source>
        <dbReference type="ARBA" id="ARBA00023002"/>
    </source>
</evidence>
<dbReference type="Pfam" id="PF00296">
    <property type="entry name" value="Bac_luciferase"/>
    <property type="match status" value="1"/>
</dbReference>
<dbReference type="EMBL" id="FMYG01000006">
    <property type="protein sequence ID" value="SDC65587.1"/>
    <property type="molecule type" value="Genomic_DNA"/>
</dbReference>
<keyword evidence="1" id="KW-0560">Oxidoreductase</keyword>
<dbReference type="PANTHER" id="PTHR43244:SF1">
    <property type="entry name" value="5,10-METHYLENETETRAHYDROMETHANOPTERIN REDUCTASE"/>
    <property type="match status" value="1"/>
</dbReference>
<dbReference type="AlphaFoldDB" id="A0A1G6NE82"/>
<dbReference type="InterPro" id="IPR036661">
    <property type="entry name" value="Luciferase-like_sf"/>
</dbReference>
<dbReference type="InterPro" id="IPR011251">
    <property type="entry name" value="Luciferase-like_dom"/>
</dbReference>
<gene>
    <name evidence="3" type="ORF">SAMN05216418_2688</name>
</gene>
<dbReference type="SUPFAM" id="SSF51679">
    <property type="entry name" value="Bacterial luciferase-like"/>
    <property type="match status" value="1"/>
</dbReference>
<dbReference type="OrthoDB" id="675245at2"/>
<name>A0A1G6NE82_9MICO</name>
<evidence type="ECO:0000313" key="4">
    <source>
        <dbReference type="Proteomes" id="UP000183203"/>
    </source>
</evidence>
<accession>A0A1G6NE82</accession>
<dbReference type="PANTHER" id="PTHR43244">
    <property type="match status" value="1"/>
</dbReference>
<dbReference type="GO" id="GO:0004497">
    <property type="term" value="F:monooxygenase activity"/>
    <property type="evidence" value="ECO:0007669"/>
    <property type="project" value="UniProtKB-KW"/>
</dbReference>
<sequence>MSRIGTIFSPYPHPPEELRDAARAAEDAGVEELWLWEDCFRSSAWAAAAAALAVTDHLRIGVGIAPLPLRNVAASAMEVATIERMFPGRLLPGFGHGVQDWMRQVGAKAASPLTLMHEHLPALRALLAGETVSAEGRYVKLRDVTLDWPPAHAPLVYAAAEGPKTLALAGAVADGVVLDSRHTVAEIAAAVETVQAGRAGAGREGRADVVAYVLTAFGPDARERATAVLRDRPDADDRVLAGSVSDVAEGVARFQAAGVDDVVLLPTDDVDLAAFFAAVGQVAVSVPHAGGVS</sequence>
<proteinExistence type="predicted"/>
<evidence type="ECO:0000259" key="2">
    <source>
        <dbReference type="Pfam" id="PF00296"/>
    </source>
</evidence>
<keyword evidence="3" id="KW-0503">Monooxygenase</keyword>
<dbReference type="CDD" id="cd01097">
    <property type="entry name" value="Tetrahydromethanopterin_reductase"/>
    <property type="match status" value="1"/>
</dbReference>
<dbReference type="Proteomes" id="UP000183203">
    <property type="component" value="Unassembled WGS sequence"/>
</dbReference>
<feature type="domain" description="Luciferase-like" evidence="2">
    <location>
        <begin position="13"/>
        <end position="225"/>
    </location>
</feature>
<protein>
    <submittedName>
        <fullName evidence="3">Flavin-dependent oxidoreductase, luciferase family (Includes alkanesulfonate monooxygenase SsuD and methylene tetrahydromethanopterin reductase)</fullName>
    </submittedName>
</protein>
<dbReference type="RefSeq" id="WP_058232851.1">
    <property type="nucleotide sequence ID" value="NZ_FMYG01000006.1"/>
</dbReference>